<comment type="caution">
    <text evidence="1">The sequence shown here is derived from an EMBL/GenBank/DDBJ whole genome shotgun (WGS) entry which is preliminary data.</text>
</comment>
<dbReference type="STRING" id="1618.IV36_GL001023"/>
<dbReference type="InterPro" id="IPR012674">
    <property type="entry name" value="Calycin"/>
</dbReference>
<protein>
    <recommendedName>
        <fullName evidence="3">DUF1934 domain-containing protein</fullName>
    </recommendedName>
</protein>
<gene>
    <name evidence="1" type="ORF">IV36_GL001023</name>
</gene>
<accession>A0A0R2FFA6</accession>
<evidence type="ECO:0000313" key="1">
    <source>
        <dbReference type="EMBL" id="KRN27297.1"/>
    </source>
</evidence>
<name>A0A0R2FFA6_9LACO</name>
<dbReference type="Proteomes" id="UP000051727">
    <property type="component" value="Unassembled WGS sequence"/>
</dbReference>
<dbReference type="RefSeq" id="WP_056991815.1">
    <property type="nucleotide sequence ID" value="NZ_JATAAJ010000012.1"/>
</dbReference>
<organism evidence="1 2">
    <name type="scientific">Liquorilactobacillus mali</name>
    <dbReference type="NCBI Taxonomy" id="1618"/>
    <lineage>
        <taxon>Bacteria</taxon>
        <taxon>Bacillati</taxon>
        <taxon>Bacillota</taxon>
        <taxon>Bacilli</taxon>
        <taxon>Lactobacillales</taxon>
        <taxon>Lactobacillaceae</taxon>
        <taxon>Liquorilactobacillus</taxon>
    </lineage>
</organism>
<dbReference type="EMBL" id="JQAR01000022">
    <property type="protein sequence ID" value="KRN27297.1"/>
    <property type="molecule type" value="Genomic_DNA"/>
</dbReference>
<reference evidence="1 2" key="1">
    <citation type="journal article" date="2015" name="Genome Announc.">
        <title>Expanding the biotechnology potential of lactobacilli through comparative genomics of 213 strains and associated genera.</title>
        <authorList>
            <person name="Sun Z."/>
            <person name="Harris H.M."/>
            <person name="McCann A."/>
            <person name="Guo C."/>
            <person name="Argimon S."/>
            <person name="Zhang W."/>
            <person name="Yang X."/>
            <person name="Jeffery I.B."/>
            <person name="Cooney J.C."/>
            <person name="Kagawa T.F."/>
            <person name="Liu W."/>
            <person name="Song Y."/>
            <person name="Salvetti E."/>
            <person name="Wrobel A."/>
            <person name="Rasinkangas P."/>
            <person name="Parkhill J."/>
            <person name="Rea M.C."/>
            <person name="O'Sullivan O."/>
            <person name="Ritari J."/>
            <person name="Douillard F.P."/>
            <person name="Paul Ross R."/>
            <person name="Yang R."/>
            <person name="Briner A.E."/>
            <person name="Felis G.E."/>
            <person name="de Vos W.M."/>
            <person name="Barrangou R."/>
            <person name="Klaenhammer T.R."/>
            <person name="Caufield P.W."/>
            <person name="Cui Y."/>
            <person name="Zhang H."/>
            <person name="O'Toole P.W."/>
        </authorList>
    </citation>
    <scope>NUCLEOTIDE SEQUENCE [LARGE SCALE GENOMIC DNA]</scope>
    <source>
        <strain evidence="1 2">ATCC 27304</strain>
    </source>
</reference>
<dbReference type="OrthoDB" id="2151645at2"/>
<dbReference type="SUPFAM" id="SSF50814">
    <property type="entry name" value="Lipocalins"/>
    <property type="match status" value="1"/>
</dbReference>
<dbReference type="Pfam" id="PF09148">
    <property type="entry name" value="DUF1934"/>
    <property type="match status" value="1"/>
</dbReference>
<dbReference type="PATRIC" id="fig|1618.3.peg.1035"/>
<dbReference type="AlphaFoldDB" id="A0A0R2FFA6"/>
<dbReference type="InterPro" id="IPR015231">
    <property type="entry name" value="DUF1934"/>
</dbReference>
<sequence>MITKRDDSLSNGIAILITLQTFTKQDNEVIKYDRKFEGQLFQMGNSIYLRYTEDDNQETAVVTFKINNDGGIQLTRKSKEMRMQLFFENNKRVSATYRTPYGEIPIETVTPSLSVNINDFPLAGAVHVDYLLYSGGKLLGEYKIRLQFTA</sequence>
<dbReference type="Gene3D" id="2.40.128.20">
    <property type="match status" value="1"/>
</dbReference>
<proteinExistence type="predicted"/>
<evidence type="ECO:0000313" key="2">
    <source>
        <dbReference type="Proteomes" id="UP000051727"/>
    </source>
</evidence>
<evidence type="ECO:0008006" key="3">
    <source>
        <dbReference type="Google" id="ProtNLM"/>
    </source>
</evidence>